<evidence type="ECO:0000313" key="2">
    <source>
        <dbReference type="Proteomes" id="UP000887574"/>
    </source>
</evidence>
<name>A0A915CZE8_9BILA</name>
<feature type="transmembrane region" description="Helical" evidence="1">
    <location>
        <begin position="213"/>
        <end position="234"/>
    </location>
</feature>
<feature type="transmembrane region" description="Helical" evidence="1">
    <location>
        <begin position="134"/>
        <end position="151"/>
    </location>
</feature>
<feature type="transmembrane region" description="Helical" evidence="1">
    <location>
        <begin position="254"/>
        <end position="272"/>
    </location>
</feature>
<keyword evidence="1" id="KW-1133">Transmembrane helix</keyword>
<keyword evidence="2" id="KW-1185">Reference proteome</keyword>
<keyword evidence="1" id="KW-0472">Membrane</keyword>
<accession>A0A915CZE8</accession>
<proteinExistence type="predicted"/>
<evidence type="ECO:0000256" key="1">
    <source>
        <dbReference type="SAM" id="Phobius"/>
    </source>
</evidence>
<feature type="transmembrane region" description="Helical" evidence="1">
    <location>
        <begin position="158"/>
        <end position="177"/>
    </location>
</feature>
<feature type="transmembrane region" description="Helical" evidence="1">
    <location>
        <begin position="189"/>
        <end position="206"/>
    </location>
</feature>
<protein>
    <submittedName>
        <fullName evidence="3">Uncharacterized protein</fullName>
    </submittedName>
</protein>
<evidence type="ECO:0000313" key="3">
    <source>
        <dbReference type="WBParaSite" id="jg14299"/>
    </source>
</evidence>
<reference evidence="3" key="1">
    <citation type="submission" date="2022-11" db="UniProtKB">
        <authorList>
            <consortium name="WormBaseParasite"/>
        </authorList>
    </citation>
    <scope>IDENTIFICATION</scope>
</reference>
<dbReference type="AlphaFoldDB" id="A0A915CZE8"/>
<feature type="transmembrane region" description="Helical" evidence="1">
    <location>
        <begin position="92"/>
        <end position="114"/>
    </location>
</feature>
<keyword evidence="1" id="KW-0812">Transmembrane</keyword>
<dbReference type="Proteomes" id="UP000887574">
    <property type="component" value="Unplaced"/>
</dbReference>
<sequence>MTMIEKIGRNYIEQLHTTLETMRRRGIELYDHGEHMASGLVARLQTYGDSAQEAVNFVKNDGAFKQQLVADIREQAPLDAEDKKKRNAVQELYFGISILMMALAFALLLLLPVYAYLKLAKNFHGYDDVERRDWLYALVFSGNVLMGHLFGSRLLASTPTVFFLAPFIYALLIDVELCPKTVYCNRPRLLAAASVISFVVMQALSFMTGMHGVVSSLAILFQCMLMAIHFQLVMGNTGLAKGEKEKIAVSEAQILYVAAVLVFQLPVSLFCSSSA</sequence>
<dbReference type="WBParaSite" id="jg14299">
    <property type="protein sequence ID" value="jg14299"/>
    <property type="gene ID" value="jg14299"/>
</dbReference>
<organism evidence="2 3">
    <name type="scientific">Ditylenchus dipsaci</name>
    <dbReference type="NCBI Taxonomy" id="166011"/>
    <lineage>
        <taxon>Eukaryota</taxon>
        <taxon>Metazoa</taxon>
        <taxon>Ecdysozoa</taxon>
        <taxon>Nematoda</taxon>
        <taxon>Chromadorea</taxon>
        <taxon>Rhabditida</taxon>
        <taxon>Tylenchina</taxon>
        <taxon>Tylenchomorpha</taxon>
        <taxon>Sphaerularioidea</taxon>
        <taxon>Anguinidae</taxon>
        <taxon>Anguininae</taxon>
        <taxon>Ditylenchus</taxon>
    </lineage>
</organism>